<organism evidence="2 3">
    <name type="scientific">Echria macrotheca</name>
    <dbReference type="NCBI Taxonomy" id="438768"/>
    <lineage>
        <taxon>Eukaryota</taxon>
        <taxon>Fungi</taxon>
        <taxon>Dikarya</taxon>
        <taxon>Ascomycota</taxon>
        <taxon>Pezizomycotina</taxon>
        <taxon>Sordariomycetes</taxon>
        <taxon>Sordariomycetidae</taxon>
        <taxon>Sordariales</taxon>
        <taxon>Schizotheciaceae</taxon>
        <taxon>Echria</taxon>
    </lineage>
</organism>
<evidence type="ECO:0000256" key="1">
    <source>
        <dbReference type="ARBA" id="ARBA00023604"/>
    </source>
</evidence>
<evidence type="ECO:0000313" key="2">
    <source>
        <dbReference type="EMBL" id="KAK1750151.1"/>
    </source>
</evidence>
<gene>
    <name evidence="2" type="ORF">QBC47DRAFT_394687</name>
</gene>
<dbReference type="PANTHER" id="PTHR34598">
    <property type="entry name" value="BLL6449 PROTEIN"/>
    <property type="match status" value="1"/>
</dbReference>
<dbReference type="AlphaFoldDB" id="A0AAJ0B1Y0"/>
<dbReference type="NCBIfam" id="NF041278">
    <property type="entry name" value="CmcJ_NvfI_EfuI"/>
    <property type="match status" value="1"/>
</dbReference>
<comment type="caution">
    <text evidence="2">The sequence shown here is derived from an EMBL/GenBank/DDBJ whole genome shotgun (WGS) entry which is preliminary data.</text>
</comment>
<dbReference type="PANTHER" id="PTHR34598:SF3">
    <property type="entry name" value="OXIDOREDUCTASE AN1597"/>
    <property type="match status" value="1"/>
</dbReference>
<dbReference type="InterPro" id="IPR044053">
    <property type="entry name" value="AsaB-like"/>
</dbReference>
<reference evidence="2" key="1">
    <citation type="submission" date="2023-06" db="EMBL/GenBank/DDBJ databases">
        <title>Genome-scale phylogeny and comparative genomics of the fungal order Sordariales.</title>
        <authorList>
            <consortium name="Lawrence Berkeley National Laboratory"/>
            <person name="Hensen N."/>
            <person name="Bonometti L."/>
            <person name="Westerberg I."/>
            <person name="Brannstrom I.O."/>
            <person name="Guillou S."/>
            <person name="Cros-Aarteil S."/>
            <person name="Calhoun S."/>
            <person name="Haridas S."/>
            <person name="Kuo A."/>
            <person name="Mondo S."/>
            <person name="Pangilinan J."/>
            <person name="Riley R."/>
            <person name="Labutti K."/>
            <person name="Andreopoulos B."/>
            <person name="Lipzen A."/>
            <person name="Chen C."/>
            <person name="Yanf M."/>
            <person name="Daum C."/>
            <person name="Ng V."/>
            <person name="Clum A."/>
            <person name="Steindorff A."/>
            <person name="Ohm R."/>
            <person name="Martin F."/>
            <person name="Silar P."/>
            <person name="Natvig D."/>
            <person name="Lalanne C."/>
            <person name="Gautier V."/>
            <person name="Ament-Velasquez S.L."/>
            <person name="Kruys A."/>
            <person name="Hutchinson M.I."/>
            <person name="Powell A.J."/>
            <person name="Barry K."/>
            <person name="Miller A.N."/>
            <person name="Grigoriev I.V."/>
            <person name="Debuchy R."/>
            <person name="Gladieux P."/>
            <person name="Thoren M.H."/>
            <person name="Johannesson H."/>
        </authorList>
    </citation>
    <scope>NUCLEOTIDE SEQUENCE</scope>
    <source>
        <strain evidence="2">PSN4</strain>
    </source>
</reference>
<dbReference type="EMBL" id="MU839849">
    <property type="protein sequence ID" value="KAK1750151.1"/>
    <property type="molecule type" value="Genomic_DNA"/>
</dbReference>
<comment type="similarity">
    <text evidence="1">Belongs to the asaB hydroxylase/desaturase family.</text>
</comment>
<dbReference type="Proteomes" id="UP001239445">
    <property type="component" value="Unassembled WGS sequence"/>
</dbReference>
<accession>A0AAJ0B1Y0</accession>
<name>A0AAJ0B1Y0_9PEZI</name>
<evidence type="ECO:0000313" key="3">
    <source>
        <dbReference type="Proteomes" id="UP001239445"/>
    </source>
</evidence>
<protein>
    <submittedName>
        <fullName evidence="2">Uncharacterized protein</fullName>
    </submittedName>
</protein>
<sequence>MAAPSGLQAATFRYFHFNPEVHSREKPYEILINLPLGEKDPNYRRHNKEFEEHRVPIQDARGREDEFTLDKNSFCWRHWEGPESWRGIDAEGVKALGNEEVEATYIKEVESFIASQLEHQDGKAVDFVKVFDYRLRASMNQDAFDQRTLDLDDGLDPMRPVSFPHVDQSFIGAIKRVHEHMGDQAHDLLKRRWRVVNVWKPLKAVTNWPLALCNTVSVHQDDLVASDLIRRRTVGESWYCKYNPAHEWYYLSNQEPHEVTMLKIQDSKDDEPVRFCLHSSFQLEGEYSGEGRQSFEVRALVFDKPLANED</sequence>
<keyword evidence="3" id="KW-1185">Reference proteome</keyword>
<proteinExistence type="inferred from homology"/>
<dbReference type="GO" id="GO:0016491">
    <property type="term" value="F:oxidoreductase activity"/>
    <property type="evidence" value="ECO:0007669"/>
    <property type="project" value="InterPro"/>
</dbReference>